<gene>
    <name evidence="1" type="ORF">O163_02660</name>
</gene>
<accession>U5CJ48</accession>
<reference evidence="1 2" key="1">
    <citation type="journal article" date="2013" name="Genome Announc.">
        <title>Draft Genome Sequence of an Anaerobic and Extremophilic Bacterium, Caldanaerobacter yonseiensis, Isolated from a Geothermal Hot Stream.</title>
        <authorList>
            <person name="Lee S.J."/>
            <person name="Lee Y.J."/>
            <person name="Park G.S."/>
            <person name="Kim B.C."/>
            <person name="Lee S.J."/>
            <person name="Shin J.H."/>
            <person name="Lee D.W."/>
        </authorList>
    </citation>
    <scope>NUCLEOTIDE SEQUENCE [LARGE SCALE GENOMIC DNA]</scope>
    <source>
        <strain evidence="1 2">KB-1</strain>
    </source>
</reference>
<name>U5CJ48_CALSX</name>
<protein>
    <submittedName>
        <fullName evidence="1">Uncharacterized protein</fullName>
    </submittedName>
</protein>
<sequence length="50" mass="5703">MSAIRKSLVRHIVWLLVVAFIVYSVGIKSNVVKAVENDLKCQEKITSFIR</sequence>
<organism evidence="1 2">
    <name type="scientific">Caldanaerobacter subterraneus subsp. yonseiensis KB-1</name>
    <dbReference type="NCBI Taxonomy" id="1388761"/>
    <lineage>
        <taxon>Bacteria</taxon>
        <taxon>Bacillati</taxon>
        <taxon>Bacillota</taxon>
        <taxon>Clostridia</taxon>
        <taxon>Thermoanaerobacterales</taxon>
        <taxon>Thermoanaerobacteraceae</taxon>
        <taxon>Caldanaerobacter</taxon>
    </lineage>
</organism>
<dbReference type="Proteomes" id="UP000016856">
    <property type="component" value="Unassembled WGS sequence"/>
</dbReference>
<dbReference type="RefSeq" id="WP_022587290.1">
    <property type="nucleotide sequence ID" value="NZ_AXDC01000004.1"/>
</dbReference>
<dbReference type="PATRIC" id="fig|1388761.3.peg.531"/>
<evidence type="ECO:0000313" key="2">
    <source>
        <dbReference type="Proteomes" id="UP000016856"/>
    </source>
</evidence>
<comment type="caution">
    <text evidence="1">The sequence shown here is derived from an EMBL/GenBank/DDBJ whole genome shotgun (WGS) entry which is preliminary data.</text>
</comment>
<dbReference type="AlphaFoldDB" id="U5CJ48"/>
<dbReference type="EMBL" id="AXDC01000004">
    <property type="protein sequence ID" value="ERM92950.1"/>
    <property type="molecule type" value="Genomic_DNA"/>
</dbReference>
<proteinExistence type="predicted"/>
<evidence type="ECO:0000313" key="1">
    <source>
        <dbReference type="EMBL" id="ERM92950.1"/>
    </source>
</evidence>